<dbReference type="Proteomes" id="UP000298735">
    <property type="component" value="Plasmid pAtCFBP5507a"/>
</dbReference>
<dbReference type="OrthoDB" id="9816185at2"/>
<dbReference type="RefSeq" id="WP_137409436.1">
    <property type="nucleotide sequence ID" value="NZ_CP109970.1"/>
</dbReference>
<dbReference type="InterPro" id="IPR003615">
    <property type="entry name" value="HNH_nuc"/>
</dbReference>
<sequence length="216" mass="24392">MAEAGWQRSLYDETYEGGWLEEIRTEVFKAAKGRCVLCSVFQPRTLDHFLPKESWPSLSVLTLNLVAACADCNRIKGTLANASPGQQFVHPYFDAVPMNEVFLHCSPVKDGVMSPGFSIESCAGMDNDLLARLRWQFDTLELDEMYRDEAMLFFGERKDDWRESAEIDWITLARQIERECSSAAKATGRNMWKPAFLQGLLDCPSFGASPLTFLGQ</sequence>
<evidence type="ECO:0000313" key="2">
    <source>
        <dbReference type="Proteomes" id="UP000298735"/>
    </source>
</evidence>
<organism evidence="1 2">
    <name type="scientific">Agrobacterium salinitolerans</name>
    <dbReference type="NCBI Taxonomy" id="1183413"/>
    <lineage>
        <taxon>Bacteria</taxon>
        <taxon>Pseudomonadati</taxon>
        <taxon>Pseudomonadota</taxon>
        <taxon>Alphaproteobacteria</taxon>
        <taxon>Hyphomicrobiales</taxon>
        <taxon>Rhizobiaceae</taxon>
        <taxon>Rhizobium/Agrobacterium group</taxon>
        <taxon>Agrobacterium</taxon>
    </lineage>
</organism>
<dbReference type="EMBL" id="CP109970">
    <property type="protein sequence ID" value="UYZ10955.1"/>
    <property type="molecule type" value="Genomic_DNA"/>
</dbReference>
<gene>
    <name evidence="1" type="ORF">CFBP5507_25935</name>
</gene>
<accession>A0A4Z1R0U6</accession>
<reference evidence="1" key="1">
    <citation type="submission" date="2022-10" db="EMBL/GenBank/DDBJ databases">
        <title>Complete genome sequence of Agrobacterium salinitolerans CFBP5507.</title>
        <authorList>
            <person name="Tchabashvili S."/>
            <person name="Yen H.-C."/>
            <person name="Haryono M."/>
            <person name="Lin Y.-C."/>
            <person name="Lai E.-M."/>
            <person name="Kuo C.-H."/>
        </authorList>
    </citation>
    <scope>NUCLEOTIDE SEQUENCE</scope>
    <source>
        <strain evidence="1">CFBP5507</strain>
        <plasmid evidence="1">pAtCFBP5507a</plasmid>
    </source>
</reference>
<dbReference type="KEGG" id="asal:CFBP5507_25935"/>
<keyword evidence="1" id="KW-0614">Plasmid</keyword>
<proteinExistence type="predicted"/>
<protein>
    <submittedName>
        <fullName evidence="1">Uncharacterized protein</fullName>
    </submittedName>
</protein>
<geneLocation type="plasmid" evidence="1 2">
    <name>pAtCFBP5507a</name>
</geneLocation>
<dbReference type="Gene3D" id="1.10.30.50">
    <property type="match status" value="1"/>
</dbReference>
<dbReference type="CDD" id="cd00085">
    <property type="entry name" value="HNHc"/>
    <property type="match status" value="1"/>
</dbReference>
<evidence type="ECO:0000313" key="1">
    <source>
        <dbReference type="EMBL" id="UYZ10955.1"/>
    </source>
</evidence>
<dbReference type="AlphaFoldDB" id="A0A4Z1R0U6"/>
<name>A0A4Z1R0U6_9HYPH</name>